<dbReference type="EMBL" id="SMMU01000037">
    <property type="protein sequence ID" value="TCL21917.1"/>
    <property type="molecule type" value="Genomic_DNA"/>
</dbReference>
<dbReference type="AlphaFoldDB" id="A0A4R1P811"/>
<organism evidence="1 2">
    <name type="scientific">Azotobacter chroococcum</name>
    <dbReference type="NCBI Taxonomy" id="353"/>
    <lineage>
        <taxon>Bacteria</taxon>
        <taxon>Pseudomonadati</taxon>
        <taxon>Pseudomonadota</taxon>
        <taxon>Gammaproteobacteria</taxon>
        <taxon>Pseudomonadales</taxon>
        <taxon>Pseudomonadaceae</taxon>
        <taxon>Azotobacter</taxon>
    </lineage>
</organism>
<evidence type="ECO:0000313" key="2">
    <source>
        <dbReference type="Proteomes" id="UP000295169"/>
    </source>
</evidence>
<sequence>MLEGKSWRTSLKRQTLTWRPLHLPPAKDVDVQVIDTLPALRMRVDDGAKTLPCDAFLLSDTFHKPQHLTKESVRCLENSGNPLFGDDQDMHRRLRILVAKRKGILGLGDPPFLRHGLKRELSRIQGSYLFVGDLSDADRGPQHGYWQEKGGVSHFDGLQQLDTTSAITPKRAWWITFLLIATLLPNRHAHPHRNK</sequence>
<dbReference type="Proteomes" id="UP000295169">
    <property type="component" value="Unassembled WGS sequence"/>
</dbReference>
<reference evidence="1 2" key="1">
    <citation type="submission" date="2019-03" db="EMBL/GenBank/DDBJ databases">
        <title>Genomic Encyclopedia of Type Strains, Phase IV (KMG-IV): sequencing the most valuable type-strain genomes for metagenomic binning, comparative biology and taxonomic classification.</title>
        <authorList>
            <person name="Goeker M."/>
        </authorList>
    </citation>
    <scope>NUCLEOTIDE SEQUENCE [LARGE SCALE GENOMIC DNA]</scope>
    <source>
        <strain evidence="1 2">DSM 2286</strain>
    </source>
</reference>
<evidence type="ECO:0000313" key="1">
    <source>
        <dbReference type="EMBL" id="TCL21917.1"/>
    </source>
</evidence>
<gene>
    <name evidence="1" type="ORF">EV691_13728</name>
</gene>
<protein>
    <submittedName>
        <fullName evidence="1">Uncharacterized protein</fullName>
    </submittedName>
</protein>
<proteinExistence type="predicted"/>
<comment type="caution">
    <text evidence="1">The sequence shown here is derived from an EMBL/GenBank/DDBJ whole genome shotgun (WGS) entry which is preliminary data.</text>
</comment>
<name>A0A4R1P811_9GAMM</name>
<accession>A0A4R1P811</accession>